<comment type="caution">
    <text evidence="9">The sequence shown here is derived from an EMBL/GenBank/DDBJ whole genome shotgun (WGS) entry which is preliminary data.</text>
</comment>
<comment type="similarity">
    <text evidence="2">Belongs to the class-V pyridoxal-phosphate-dependent aminotransferase family.</text>
</comment>
<accession>A0A923RJN7</accession>
<evidence type="ECO:0000256" key="3">
    <source>
        <dbReference type="ARBA" id="ARBA00022576"/>
    </source>
</evidence>
<evidence type="ECO:0000313" key="9">
    <source>
        <dbReference type="EMBL" id="MBC5636517.1"/>
    </source>
</evidence>
<keyword evidence="10" id="KW-1185">Reference proteome</keyword>
<dbReference type="Gene3D" id="3.90.1150.10">
    <property type="entry name" value="Aspartate Aminotransferase, domain 1"/>
    <property type="match status" value="1"/>
</dbReference>
<dbReference type="CDD" id="cd06451">
    <property type="entry name" value="AGAT_like"/>
    <property type="match status" value="1"/>
</dbReference>
<reference evidence="9" key="1">
    <citation type="submission" date="2020-08" db="EMBL/GenBank/DDBJ databases">
        <title>Genome public.</title>
        <authorList>
            <person name="Liu C."/>
            <person name="Sun Q."/>
        </authorList>
    </citation>
    <scope>NUCLEOTIDE SEQUENCE</scope>
    <source>
        <strain evidence="9">BX22</strain>
    </source>
</reference>
<keyword evidence="3 9" id="KW-0032">Aminotransferase</keyword>
<dbReference type="InterPro" id="IPR015421">
    <property type="entry name" value="PyrdxlP-dep_Trfase_major"/>
</dbReference>
<dbReference type="AlphaFoldDB" id="A0A923RJN7"/>
<protein>
    <submittedName>
        <fullName evidence="9">Alanine--glyoxylate aminotransferase family protein</fullName>
    </submittedName>
</protein>
<dbReference type="GO" id="GO:0019265">
    <property type="term" value="P:glycine biosynthetic process, by transamination of glyoxylate"/>
    <property type="evidence" value="ECO:0007669"/>
    <property type="project" value="TreeGrafter"/>
</dbReference>
<dbReference type="Pfam" id="PF00266">
    <property type="entry name" value="Aminotran_5"/>
    <property type="match status" value="1"/>
</dbReference>
<dbReference type="InterPro" id="IPR024169">
    <property type="entry name" value="SP_NH2Trfase/AEP_transaminase"/>
</dbReference>
<dbReference type="RefSeq" id="WP_186869227.1">
    <property type="nucleotide sequence ID" value="NZ_JACOOL010000004.1"/>
</dbReference>
<feature type="binding site" evidence="6">
    <location>
        <position position="336"/>
    </location>
    <ligand>
        <name>substrate</name>
    </ligand>
</feature>
<dbReference type="InterPro" id="IPR015422">
    <property type="entry name" value="PyrdxlP-dep_Trfase_small"/>
</dbReference>
<evidence type="ECO:0000256" key="7">
    <source>
        <dbReference type="PIRSR" id="PIRSR000524-50"/>
    </source>
</evidence>
<sequence length="385" mass="42438">MLNDYQLLRIPGPTPIPPSVQRAMTKPMIGHRDQETKDLLKQIKPKLRKLFGTKEDVAIVAGSGTAGMEAAVVNTVTPGDEVLVLVTGAFGDRFVKICEAYNLHVHRLDYPWGVALRPEEIQEYLLHHPFIKAVFATHCETSTGVLNPIQELAASIKEVTDALFIVDGVSSVGGVEVNMDDWQIDICVTGSQKALMLPPGLVFIAASKNAWNTIEHNQHPRFYLDLRKYRDNQQFDSTPFTPAISLLYGLEQSLQLLDSEGLANVWKRHQLMKQMTRAAFEAHGIPLLTNDTDASPTVTAIQPFNFHPDNVRQLVKKEFGLVLAGGQQQLKGKIFRIGHMGYCTPADILQTISCLELGLAKLGILYNVGIGVNAAQHAYLRGGSP</sequence>
<evidence type="ECO:0000256" key="1">
    <source>
        <dbReference type="ARBA" id="ARBA00001933"/>
    </source>
</evidence>
<dbReference type="GO" id="GO:0008453">
    <property type="term" value="F:alanine-glyoxylate transaminase activity"/>
    <property type="evidence" value="ECO:0007669"/>
    <property type="project" value="TreeGrafter"/>
</dbReference>
<dbReference type="FunFam" id="3.40.640.10:FF:000027">
    <property type="entry name" value="Serine--pyruvate aminotransferase, mitochondrial"/>
    <property type="match status" value="1"/>
</dbReference>
<gene>
    <name evidence="9" type="ORF">H8S33_06730</name>
</gene>
<evidence type="ECO:0000256" key="6">
    <source>
        <dbReference type="PIRSR" id="PIRSR000524-1"/>
    </source>
</evidence>
<organism evidence="9 10">
    <name type="scientific">Ornithinibacillus hominis</name>
    <dbReference type="NCBI Taxonomy" id="2763055"/>
    <lineage>
        <taxon>Bacteria</taxon>
        <taxon>Bacillati</taxon>
        <taxon>Bacillota</taxon>
        <taxon>Bacilli</taxon>
        <taxon>Bacillales</taxon>
        <taxon>Bacillaceae</taxon>
        <taxon>Ornithinibacillus</taxon>
    </lineage>
</organism>
<dbReference type="InterPro" id="IPR015424">
    <property type="entry name" value="PyrdxlP-dep_Trfase"/>
</dbReference>
<evidence type="ECO:0000256" key="5">
    <source>
        <dbReference type="ARBA" id="ARBA00022898"/>
    </source>
</evidence>
<keyword evidence="5 7" id="KW-0663">Pyridoxal phosphate</keyword>
<evidence type="ECO:0000256" key="4">
    <source>
        <dbReference type="ARBA" id="ARBA00022679"/>
    </source>
</evidence>
<dbReference type="GO" id="GO:0004760">
    <property type="term" value="F:L-serine-pyruvate transaminase activity"/>
    <property type="evidence" value="ECO:0007669"/>
    <property type="project" value="TreeGrafter"/>
</dbReference>
<evidence type="ECO:0000256" key="2">
    <source>
        <dbReference type="ARBA" id="ARBA00009236"/>
    </source>
</evidence>
<dbReference type="PANTHER" id="PTHR21152:SF40">
    <property type="entry name" value="ALANINE--GLYOXYLATE AMINOTRANSFERASE"/>
    <property type="match status" value="1"/>
</dbReference>
<comment type="cofactor">
    <cofactor evidence="1 7">
        <name>pyridoxal 5'-phosphate</name>
        <dbReference type="ChEBI" id="CHEBI:597326"/>
    </cofactor>
</comment>
<feature type="modified residue" description="N6-(pyridoxal phosphate)lysine" evidence="7">
    <location>
        <position position="193"/>
    </location>
</feature>
<evidence type="ECO:0000259" key="8">
    <source>
        <dbReference type="Pfam" id="PF00266"/>
    </source>
</evidence>
<feature type="domain" description="Aminotransferase class V" evidence="8">
    <location>
        <begin position="28"/>
        <end position="328"/>
    </location>
</feature>
<dbReference type="EMBL" id="JACOOL010000004">
    <property type="protein sequence ID" value="MBC5636517.1"/>
    <property type="molecule type" value="Genomic_DNA"/>
</dbReference>
<proteinExistence type="inferred from homology"/>
<name>A0A923RJN7_9BACI</name>
<evidence type="ECO:0000313" key="10">
    <source>
        <dbReference type="Proteomes" id="UP000637359"/>
    </source>
</evidence>
<dbReference type="Proteomes" id="UP000637359">
    <property type="component" value="Unassembled WGS sequence"/>
</dbReference>
<keyword evidence="4" id="KW-0808">Transferase</keyword>
<dbReference type="PANTHER" id="PTHR21152">
    <property type="entry name" value="AMINOTRANSFERASE CLASS V"/>
    <property type="match status" value="1"/>
</dbReference>
<dbReference type="PIRSF" id="PIRSF000524">
    <property type="entry name" value="SPT"/>
    <property type="match status" value="1"/>
</dbReference>
<dbReference type="InterPro" id="IPR000192">
    <property type="entry name" value="Aminotrans_V_dom"/>
</dbReference>
<dbReference type="Gene3D" id="3.40.640.10">
    <property type="entry name" value="Type I PLP-dependent aspartate aminotransferase-like (Major domain)"/>
    <property type="match status" value="1"/>
</dbReference>
<dbReference type="SUPFAM" id="SSF53383">
    <property type="entry name" value="PLP-dependent transferases"/>
    <property type="match status" value="1"/>
</dbReference>